<reference evidence="4" key="2">
    <citation type="submission" date="2015-01" db="EMBL/GenBank/DDBJ databases">
        <title>Evolutionary Origins and Diversification of the Mycorrhizal Mutualists.</title>
        <authorList>
            <consortium name="DOE Joint Genome Institute"/>
            <consortium name="Mycorrhizal Genomics Consortium"/>
            <person name="Kohler A."/>
            <person name="Kuo A."/>
            <person name="Nagy L.G."/>
            <person name="Floudas D."/>
            <person name="Copeland A."/>
            <person name="Barry K.W."/>
            <person name="Cichocki N."/>
            <person name="Veneault-Fourrey C."/>
            <person name="LaButti K."/>
            <person name="Lindquist E.A."/>
            <person name="Lipzen A."/>
            <person name="Lundell T."/>
            <person name="Morin E."/>
            <person name="Murat C."/>
            <person name="Riley R."/>
            <person name="Ohm R."/>
            <person name="Sun H."/>
            <person name="Tunlid A."/>
            <person name="Henrissat B."/>
            <person name="Grigoriev I.V."/>
            <person name="Hibbett D.S."/>
            <person name="Martin F."/>
        </authorList>
    </citation>
    <scope>NUCLEOTIDE SEQUENCE [LARGE SCALE GENOMIC DNA]</scope>
    <source>
        <strain evidence="4">MUT 4182</strain>
    </source>
</reference>
<reference evidence="3 4" key="1">
    <citation type="submission" date="2014-04" db="EMBL/GenBank/DDBJ databases">
        <authorList>
            <consortium name="DOE Joint Genome Institute"/>
            <person name="Kuo A."/>
            <person name="Girlanda M."/>
            <person name="Perotto S."/>
            <person name="Kohler A."/>
            <person name="Nagy L.G."/>
            <person name="Floudas D."/>
            <person name="Copeland A."/>
            <person name="Barry K.W."/>
            <person name="Cichocki N."/>
            <person name="Veneault-Fourrey C."/>
            <person name="LaButti K."/>
            <person name="Lindquist E.A."/>
            <person name="Lipzen A."/>
            <person name="Lundell T."/>
            <person name="Morin E."/>
            <person name="Murat C."/>
            <person name="Sun H."/>
            <person name="Tunlid A."/>
            <person name="Henrissat B."/>
            <person name="Grigoriev I.V."/>
            <person name="Hibbett D.S."/>
            <person name="Martin F."/>
            <person name="Nordberg H.P."/>
            <person name="Cantor M.N."/>
            <person name="Hua S.X."/>
        </authorList>
    </citation>
    <scope>NUCLEOTIDE SEQUENCE [LARGE SCALE GENOMIC DNA]</scope>
    <source>
        <strain evidence="3 4">MUT 4182</strain>
    </source>
</reference>
<dbReference type="EMBL" id="KN822943">
    <property type="protein sequence ID" value="KIO34282.1"/>
    <property type="molecule type" value="Genomic_DNA"/>
</dbReference>
<sequence length="697" mass="76207">MLRLKQIWTVFPLPAKIKLVWNRLTSSRLATFYFIFTIAHCLVQVGLQFTAHHANHSAATLLDDLVTAAGLQSRNFTLYDPDRKILESCWGIPREGSGETCITLWAATGELMPGEAFQDPQPTSSRATPSQTSASSSTQVVSSTSSAVSSSSAPLAQATSSSASTFSAIPSSTVPIAQPTPSAVEPDDDDSDSDDDEPTPAPGVVGRRAAVARFPSFKHYRRQANVNNGSVRAVGISPIPEPTDNTTIASLQVVGLPGSGPVMLSRECVSVLRWPLQTLRDTQREDIVFVVFQFWVMGMSFVALLNESIPHIIAALLTHVLATMWSGYQLATTQSFRSSFLTLTVNGACKGVNLLPTYWMSRGGAEISILALNCVALLVSALLSWKIIKVFGWATFRRIGADRKINGIYTVVLLMTVFLQLSLFFIVTTMALWIDQLCFGAIGKFSSHMMAYRAIDIVIFIMLLPWLALGWFGVRRESKKMMYAFFGISIFLLGQWASSFGSSAWKLTFVNWRFFAIMSIVAAVLTVGVVIFGVICFRNFGEGLGNYLKPEEDLAGEDFERITKGDLEHMGDRSSSGSYLDEKIAFPPPASVVPAFSTPFGAVDRDPVSVQQMTLRDLAPSAMVSGPKPRSKTDSPPPQLASPERVLVGPTRRSSGTSSTFSRNSDTDPFYLAEKNASRWSKDSSNGRGSWKRWLIE</sequence>
<gene>
    <name evidence="3" type="ORF">M407DRAFT_16820</name>
</gene>
<evidence type="ECO:0000256" key="1">
    <source>
        <dbReference type="SAM" id="MobiDB-lite"/>
    </source>
</evidence>
<keyword evidence="4" id="KW-1185">Reference proteome</keyword>
<feature type="compositionally biased region" description="Low complexity" evidence="1">
    <location>
        <begin position="163"/>
        <end position="173"/>
    </location>
</feature>
<dbReference type="HOGENOM" id="CLU_021809_1_0_1"/>
<dbReference type="InterPro" id="IPR040410">
    <property type="entry name" value="UPF0658_Golgi"/>
</dbReference>
<dbReference type="PANTHER" id="PTHR34391:SF2">
    <property type="entry name" value="TRP C-TERMINAL DOMAIN-CONTAINING PROTEIN"/>
    <property type="match status" value="1"/>
</dbReference>
<keyword evidence="2" id="KW-0472">Membrane</keyword>
<evidence type="ECO:0000313" key="4">
    <source>
        <dbReference type="Proteomes" id="UP000054248"/>
    </source>
</evidence>
<feature type="transmembrane region" description="Helical" evidence="2">
    <location>
        <begin position="287"/>
        <end position="305"/>
    </location>
</feature>
<dbReference type="OrthoDB" id="2448307at2759"/>
<feature type="compositionally biased region" description="Low complexity" evidence="1">
    <location>
        <begin position="651"/>
        <end position="664"/>
    </location>
</feature>
<evidence type="ECO:0000313" key="3">
    <source>
        <dbReference type="EMBL" id="KIO34282.1"/>
    </source>
</evidence>
<organism evidence="3 4">
    <name type="scientific">Tulasnella calospora MUT 4182</name>
    <dbReference type="NCBI Taxonomy" id="1051891"/>
    <lineage>
        <taxon>Eukaryota</taxon>
        <taxon>Fungi</taxon>
        <taxon>Dikarya</taxon>
        <taxon>Basidiomycota</taxon>
        <taxon>Agaricomycotina</taxon>
        <taxon>Agaricomycetes</taxon>
        <taxon>Cantharellales</taxon>
        <taxon>Tulasnellaceae</taxon>
        <taxon>Tulasnella</taxon>
    </lineage>
</organism>
<feature type="transmembrane region" description="Helical" evidence="2">
    <location>
        <begin position="367"/>
        <end position="388"/>
    </location>
</feature>
<dbReference type="STRING" id="1051891.A0A0C3MKP4"/>
<feature type="transmembrane region" description="Helical" evidence="2">
    <location>
        <begin position="29"/>
        <end position="47"/>
    </location>
</feature>
<proteinExistence type="predicted"/>
<dbReference type="Proteomes" id="UP000054248">
    <property type="component" value="Unassembled WGS sequence"/>
</dbReference>
<feature type="region of interest" description="Disordered" evidence="1">
    <location>
        <begin position="619"/>
        <end position="697"/>
    </location>
</feature>
<protein>
    <submittedName>
        <fullName evidence="3">Uncharacterized protein</fullName>
    </submittedName>
</protein>
<feature type="region of interest" description="Disordered" evidence="1">
    <location>
        <begin position="114"/>
        <end position="139"/>
    </location>
</feature>
<dbReference type="GO" id="GO:0005794">
    <property type="term" value="C:Golgi apparatus"/>
    <property type="evidence" value="ECO:0007669"/>
    <property type="project" value="TreeGrafter"/>
</dbReference>
<feature type="transmembrane region" description="Helical" evidence="2">
    <location>
        <begin position="454"/>
        <end position="474"/>
    </location>
</feature>
<keyword evidence="2" id="KW-1133">Transmembrane helix</keyword>
<dbReference type="AlphaFoldDB" id="A0A0C3MKP4"/>
<name>A0A0C3MKP4_9AGAM</name>
<accession>A0A0C3MKP4</accession>
<feature type="compositionally biased region" description="Low complexity" evidence="1">
    <location>
        <begin position="120"/>
        <end position="139"/>
    </location>
</feature>
<feature type="transmembrane region" description="Helical" evidence="2">
    <location>
        <begin position="481"/>
        <end position="500"/>
    </location>
</feature>
<dbReference type="PANTHER" id="PTHR34391">
    <property type="entry name" value="UPF0658 GOLGI APPARATUS MEMBRANE PROTEIN C1952.10C-RELATED"/>
    <property type="match status" value="1"/>
</dbReference>
<feature type="transmembrane region" description="Helical" evidence="2">
    <location>
        <begin position="512"/>
        <end position="537"/>
    </location>
</feature>
<feature type="transmembrane region" description="Helical" evidence="2">
    <location>
        <begin position="408"/>
        <end position="434"/>
    </location>
</feature>
<feature type="region of interest" description="Disordered" evidence="1">
    <location>
        <begin position="163"/>
        <end position="208"/>
    </location>
</feature>
<evidence type="ECO:0000256" key="2">
    <source>
        <dbReference type="SAM" id="Phobius"/>
    </source>
</evidence>
<feature type="transmembrane region" description="Helical" evidence="2">
    <location>
        <begin position="311"/>
        <end position="328"/>
    </location>
</feature>
<feature type="compositionally biased region" description="Acidic residues" evidence="1">
    <location>
        <begin position="185"/>
        <end position="198"/>
    </location>
</feature>
<keyword evidence="2" id="KW-0812">Transmembrane</keyword>